<evidence type="ECO:0000256" key="2">
    <source>
        <dbReference type="SAM" id="MobiDB-lite"/>
    </source>
</evidence>
<dbReference type="Pfam" id="PF05649">
    <property type="entry name" value="Peptidase_M13_N"/>
    <property type="match status" value="1"/>
</dbReference>
<feature type="compositionally biased region" description="Polar residues" evidence="2">
    <location>
        <begin position="81"/>
        <end position="100"/>
    </location>
</feature>
<dbReference type="EMBL" id="JABSTU010005302">
    <property type="protein sequence ID" value="KAH7946489.1"/>
    <property type="molecule type" value="Genomic_DNA"/>
</dbReference>
<evidence type="ECO:0000313" key="5">
    <source>
        <dbReference type="Proteomes" id="UP000821866"/>
    </source>
</evidence>
<feature type="domain" description="Peptidase M13 N-terminal" evidence="3">
    <location>
        <begin position="916"/>
        <end position="1234"/>
    </location>
</feature>
<dbReference type="Gene3D" id="1.10.1380.10">
    <property type="entry name" value="Neutral endopeptidase , domain2"/>
    <property type="match status" value="1"/>
</dbReference>
<dbReference type="GO" id="GO:0016485">
    <property type="term" value="P:protein processing"/>
    <property type="evidence" value="ECO:0007669"/>
    <property type="project" value="TreeGrafter"/>
</dbReference>
<organism evidence="4 5">
    <name type="scientific">Rhipicephalus microplus</name>
    <name type="common">Cattle tick</name>
    <name type="synonym">Boophilus microplus</name>
    <dbReference type="NCBI Taxonomy" id="6941"/>
    <lineage>
        <taxon>Eukaryota</taxon>
        <taxon>Metazoa</taxon>
        <taxon>Ecdysozoa</taxon>
        <taxon>Arthropoda</taxon>
        <taxon>Chelicerata</taxon>
        <taxon>Arachnida</taxon>
        <taxon>Acari</taxon>
        <taxon>Parasitiformes</taxon>
        <taxon>Ixodida</taxon>
        <taxon>Ixodoidea</taxon>
        <taxon>Ixodidae</taxon>
        <taxon>Rhipicephalinae</taxon>
        <taxon>Rhipicephalus</taxon>
        <taxon>Boophilus</taxon>
    </lineage>
</organism>
<sequence>MKNINRQASHPPKAHSTATAQDAGSTRQGLVQATDASGKNGRNDRVKADIGQQFGPSARKKMSGHPQAANHSRPIPRDSMHPQSPATPQTPEEPLPSSQPGVKDLPQAAHHQRSSTYPLSANGTHATGNAQDPGNPRFAEYTQALRSPERYAYPQSASHPEPSGHPQMQNDTAAFVYQATPAHAPSSGQTYVQGLPPDMAPYNQVYYDAARNSIFPQVSWNAGYYYTEQPSNIGAPWQAEPPHWLQDIQDSGYVWRNGAPSRCGDRGCCRNCCGECCEREDAKRWEREQLMRESSLPCIRRPRIRNAHEHLEVDFADDPFSWASNEAVSTSRYHYKPLREGTCQPIDLVPRGLDVTYSLSPPGSWASYSLRTSHGPPPIRAPPSTVNMRSNVCFSDMEPPQPSFSPEYDTLYRVSSRIVDVGRGRTEQPRPEQSRLRALEFETKVEQRQRNVSSSDHGWYQPLHITSQISSSTGERSTGATVHFLNFTWGSPERVPARGSDKALAVPVIKDARPETNPFSWSSKAFLKVREPTVTQEFKPATEVLRDGAAHHGSLSSHDVYPKASKLASPVVLSTNLLHSATSENGDARVDIGSPGSLPHETTSPLFEPVMGDQPETYHFVTSEEEEMEAVEGNLGDKEEEEPEDKEEDENEEKEGGDSDDMHEKARGEDEEAGEEEYRRKKRDRKERHLAAVAPVAVAKASGKKRSKESEDAERSGSEASAGQADEERNPETGVSDAVRPLDELSSSSFKSAKGKPSPSRSKSRVKAAASVVSSLSHRELTPEQEEAADEAGERMDKEMRDLELTTVELYPESRLVVLLAILCLIWIIFLVLSSVVKHGLPPSTDEGSATATTVTTAIYPTWWTPVTRVTPPTGPANTSTTTQHPLRGIFICSSDYCQKEGNYLRSLTAHSTKTPCENFYEHVCGAWKKVATRLIQSVAGAAVSTDTMLQASMEARLLAYIKNRAHADVNPARMLYDMCMNRGAASSALSDAKKLLRQWGSDWPQKDSANSSPADVWRFAAKLMQGLGVPSLVGIEIGLDPWNIELNIIELGPPRTVFYSKDVSEPRVMKLFSDATRTAAKALDPDDPSAGSAAAKDVGIALASISLLQLDDLGTSPLDFQVMKFTALGNGVQLFLRTVFANVVTIDSSTRILAHRSPLVRQELDETVNTLPPRVMLNYLGLLALVALSPFLPEQLSSLRVLHSVHTLGRAETGSNDLMCLRAVSQAYPACLAAASHALYKNTQRSVWLSHLESLFVGYVRNVVWMDNLTSLFVRYKMRHHRLARFFPVWPLGDCNATNKTASSRAINTFVDAVGRRQTQELQQHRLPVVRVASVPAVPAVVPDTRGGWSMRRCRPSSSVVSPFTCRAWRCGLYASLAQLLYEGTVYEREIPLYFTEEAERALEDLLDCLLCDARHRFPHGLRAERVQNALLEQVRPATEFPTMLTRGNSFASVYGSCNARRFSEYGNDG</sequence>
<dbReference type="InterPro" id="IPR024079">
    <property type="entry name" value="MetalloPept_cat_dom_sf"/>
</dbReference>
<gene>
    <name evidence="4" type="ORF">HPB51_028534</name>
</gene>
<proteinExistence type="inferred from homology"/>
<reference evidence="4" key="2">
    <citation type="submission" date="2021-09" db="EMBL/GenBank/DDBJ databases">
        <authorList>
            <person name="Jia N."/>
            <person name="Wang J."/>
            <person name="Shi W."/>
            <person name="Du L."/>
            <person name="Sun Y."/>
            <person name="Zhan W."/>
            <person name="Jiang J."/>
            <person name="Wang Q."/>
            <person name="Zhang B."/>
            <person name="Ji P."/>
            <person name="Sakyi L.B."/>
            <person name="Cui X."/>
            <person name="Yuan T."/>
            <person name="Jiang B."/>
            <person name="Yang W."/>
            <person name="Lam T.T.-Y."/>
            <person name="Chang Q."/>
            <person name="Ding S."/>
            <person name="Wang X."/>
            <person name="Zhu J."/>
            <person name="Ruan X."/>
            <person name="Zhao L."/>
            <person name="Wei J."/>
            <person name="Que T."/>
            <person name="Du C."/>
            <person name="Cheng J."/>
            <person name="Dai P."/>
            <person name="Han X."/>
            <person name="Huang E."/>
            <person name="Gao Y."/>
            <person name="Liu J."/>
            <person name="Shao H."/>
            <person name="Ye R."/>
            <person name="Li L."/>
            <person name="Wei W."/>
            <person name="Wang X."/>
            <person name="Wang C."/>
            <person name="Huo Q."/>
            <person name="Li W."/>
            <person name="Guo W."/>
            <person name="Chen H."/>
            <person name="Chen S."/>
            <person name="Zhou L."/>
            <person name="Zhou L."/>
            <person name="Ni X."/>
            <person name="Tian J."/>
            <person name="Zhou Y."/>
            <person name="Sheng Y."/>
            <person name="Liu T."/>
            <person name="Pan Y."/>
            <person name="Xia L."/>
            <person name="Li J."/>
            <person name="Zhao F."/>
            <person name="Cao W."/>
        </authorList>
    </citation>
    <scope>NUCLEOTIDE SEQUENCE</scope>
    <source>
        <strain evidence="4">Rmic-2018</strain>
        <tissue evidence="4">Larvae</tissue>
    </source>
</reference>
<accession>A0A9J6CWT1</accession>
<feature type="compositionally biased region" description="Low complexity" evidence="2">
    <location>
        <begin position="691"/>
        <end position="701"/>
    </location>
</feature>
<evidence type="ECO:0000259" key="3">
    <source>
        <dbReference type="Pfam" id="PF05649"/>
    </source>
</evidence>
<feature type="region of interest" description="Disordered" evidence="2">
    <location>
        <begin position="1"/>
        <end position="137"/>
    </location>
</feature>
<dbReference type="SUPFAM" id="SSF55486">
    <property type="entry name" value="Metalloproteases ('zincins'), catalytic domain"/>
    <property type="match status" value="1"/>
</dbReference>
<feature type="compositionally biased region" description="Basic and acidic residues" evidence="2">
    <location>
        <begin position="708"/>
        <end position="717"/>
    </location>
</feature>
<dbReference type="Gene3D" id="3.40.390.10">
    <property type="entry name" value="Collagenase (Catalytic Domain)"/>
    <property type="match status" value="1"/>
</dbReference>
<comment type="similarity">
    <text evidence="1">Belongs to the peptidase M13 family.</text>
</comment>
<feature type="compositionally biased region" description="Polar residues" evidence="2">
    <location>
        <begin position="114"/>
        <end position="132"/>
    </location>
</feature>
<dbReference type="InterPro" id="IPR000718">
    <property type="entry name" value="Peptidase_M13"/>
</dbReference>
<dbReference type="InterPro" id="IPR042089">
    <property type="entry name" value="Peptidase_M13_dom_2"/>
</dbReference>
<dbReference type="PANTHER" id="PTHR11733:SF241">
    <property type="entry name" value="GH26575P-RELATED"/>
    <property type="match status" value="1"/>
</dbReference>
<evidence type="ECO:0000313" key="4">
    <source>
        <dbReference type="EMBL" id="KAH7946489.1"/>
    </source>
</evidence>
<feature type="compositionally biased region" description="Polar residues" evidence="2">
    <location>
        <begin position="16"/>
        <end position="37"/>
    </location>
</feature>
<dbReference type="PROSITE" id="PS51885">
    <property type="entry name" value="NEPRILYSIN"/>
    <property type="match status" value="1"/>
</dbReference>
<comment type="caution">
    <text evidence="4">The sequence shown here is derived from an EMBL/GenBank/DDBJ whole genome shotgun (WGS) entry which is preliminary data.</text>
</comment>
<dbReference type="PANTHER" id="PTHR11733">
    <property type="entry name" value="ZINC METALLOPROTEASE FAMILY M13 NEPRILYSIN-RELATED"/>
    <property type="match status" value="1"/>
</dbReference>
<feature type="region of interest" description="Disordered" evidence="2">
    <location>
        <begin position="584"/>
        <end position="795"/>
    </location>
</feature>
<dbReference type="Proteomes" id="UP000821866">
    <property type="component" value="Unassembled WGS sequence"/>
</dbReference>
<feature type="compositionally biased region" description="Basic and acidic residues" evidence="2">
    <location>
        <begin position="654"/>
        <end position="668"/>
    </location>
</feature>
<dbReference type="GO" id="GO:0004222">
    <property type="term" value="F:metalloendopeptidase activity"/>
    <property type="evidence" value="ECO:0007669"/>
    <property type="project" value="InterPro"/>
</dbReference>
<reference evidence="4" key="1">
    <citation type="journal article" date="2020" name="Cell">
        <title>Large-Scale Comparative Analyses of Tick Genomes Elucidate Their Genetic Diversity and Vector Capacities.</title>
        <authorList>
            <consortium name="Tick Genome and Microbiome Consortium (TIGMIC)"/>
            <person name="Jia N."/>
            <person name="Wang J."/>
            <person name="Shi W."/>
            <person name="Du L."/>
            <person name="Sun Y."/>
            <person name="Zhan W."/>
            <person name="Jiang J.F."/>
            <person name="Wang Q."/>
            <person name="Zhang B."/>
            <person name="Ji P."/>
            <person name="Bell-Sakyi L."/>
            <person name="Cui X.M."/>
            <person name="Yuan T.T."/>
            <person name="Jiang B.G."/>
            <person name="Yang W.F."/>
            <person name="Lam T.T."/>
            <person name="Chang Q.C."/>
            <person name="Ding S.J."/>
            <person name="Wang X.J."/>
            <person name="Zhu J.G."/>
            <person name="Ruan X.D."/>
            <person name="Zhao L."/>
            <person name="Wei J.T."/>
            <person name="Ye R.Z."/>
            <person name="Que T.C."/>
            <person name="Du C.H."/>
            <person name="Zhou Y.H."/>
            <person name="Cheng J.X."/>
            <person name="Dai P.F."/>
            <person name="Guo W.B."/>
            <person name="Han X.H."/>
            <person name="Huang E.J."/>
            <person name="Li L.F."/>
            <person name="Wei W."/>
            <person name="Gao Y.C."/>
            <person name="Liu J.Z."/>
            <person name="Shao H.Z."/>
            <person name="Wang X."/>
            <person name="Wang C.C."/>
            <person name="Yang T.C."/>
            <person name="Huo Q.B."/>
            <person name="Li W."/>
            <person name="Chen H.Y."/>
            <person name="Chen S.E."/>
            <person name="Zhou L.G."/>
            <person name="Ni X.B."/>
            <person name="Tian J.H."/>
            <person name="Sheng Y."/>
            <person name="Liu T."/>
            <person name="Pan Y.S."/>
            <person name="Xia L.Y."/>
            <person name="Li J."/>
            <person name="Zhao F."/>
            <person name="Cao W.C."/>
        </authorList>
    </citation>
    <scope>NUCLEOTIDE SEQUENCE</scope>
    <source>
        <strain evidence="4">Rmic-2018</strain>
    </source>
</reference>
<evidence type="ECO:0000256" key="1">
    <source>
        <dbReference type="ARBA" id="ARBA00007357"/>
    </source>
</evidence>
<dbReference type="GO" id="GO:0005886">
    <property type="term" value="C:plasma membrane"/>
    <property type="evidence" value="ECO:0007669"/>
    <property type="project" value="TreeGrafter"/>
</dbReference>
<feature type="compositionally biased region" description="Acidic residues" evidence="2">
    <location>
        <begin position="638"/>
        <end position="653"/>
    </location>
</feature>
<keyword evidence="5" id="KW-1185">Reference proteome</keyword>
<protein>
    <recommendedName>
        <fullName evidence="3">Peptidase M13 N-terminal domain-containing protein</fullName>
    </recommendedName>
</protein>
<name>A0A9J6CWT1_RHIMP</name>
<dbReference type="VEuPathDB" id="VectorBase:LOC119173407"/>
<feature type="compositionally biased region" description="Low complexity" evidence="2">
    <location>
        <begin position="751"/>
        <end position="775"/>
    </location>
</feature>
<dbReference type="InterPro" id="IPR008753">
    <property type="entry name" value="Peptidase_M13_N"/>
</dbReference>